<dbReference type="InterPro" id="IPR036388">
    <property type="entry name" value="WH-like_DNA-bd_sf"/>
</dbReference>
<reference evidence="7" key="1">
    <citation type="journal article" date="2019" name="Int. J. Syst. Evol. Microbiol.">
        <title>The Global Catalogue of Microorganisms (GCM) 10K type strain sequencing project: providing services to taxonomists for standard genome sequencing and annotation.</title>
        <authorList>
            <consortium name="The Broad Institute Genomics Platform"/>
            <consortium name="The Broad Institute Genome Sequencing Center for Infectious Disease"/>
            <person name="Wu L."/>
            <person name="Ma J."/>
        </authorList>
    </citation>
    <scope>NUCLEOTIDE SEQUENCE [LARGE SCALE GENOMIC DNA]</scope>
    <source>
        <strain evidence="7">NBRC 106593</strain>
    </source>
</reference>
<organism evidence="6 7">
    <name type="scientific">Branchiibius cervicis</name>
    <dbReference type="NCBI Taxonomy" id="908252"/>
    <lineage>
        <taxon>Bacteria</taxon>
        <taxon>Bacillati</taxon>
        <taxon>Actinomycetota</taxon>
        <taxon>Actinomycetes</taxon>
        <taxon>Micrococcales</taxon>
        <taxon>Dermacoccaceae</taxon>
        <taxon>Branchiibius</taxon>
    </lineage>
</organism>
<evidence type="ECO:0000313" key="7">
    <source>
        <dbReference type="Proteomes" id="UP001596356"/>
    </source>
</evidence>
<dbReference type="PROSITE" id="PS50931">
    <property type="entry name" value="HTH_LYSR"/>
    <property type="match status" value="1"/>
</dbReference>
<keyword evidence="7" id="KW-1185">Reference proteome</keyword>
<dbReference type="Pfam" id="PF00126">
    <property type="entry name" value="HTH_1"/>
    <property type="match status" value="1"/>
</dbReference>
<proteinExistence type="inferred from homology"/>
<dbReference type="Proteomes" id="UP001596356">
    <property type="component" value="Unassembled WGS sequence"/>
</dbReference>
<evidence type="ECO:0000256" key="4">
    <source>
        <dbReference type="ARBA" id="ARBA00023163"/>
    </source>
</evidence>
<evidence type="ECO:0000256" key="3">
    <source>
        <dbReference type="ARBA" id="ARBA00023125"/>
    </source>
</evidence>
<evidence type="ECO:0000313" key="6">
    <source>
        <dbReference type="EMBL" id="MFC6714266.1"/>
    </source>
</evidence>
<feature type="domain" description="HTH lysR-type" evidence="5">
    <location>
        <begin position="1"/>
        <end position="58"/>
    </location>
</feature>
<dbReference type="SUPFAM" id="SSF46785">
    <property type="entry name" value="Winged helix' DNA-binding domain"/>
    <property type="match status" value="1"/>
</dbReference>
<dbReference type="PANTHER" id="PTHR30346">
    <property type="entry name" value="TRANSCRIPTIONAL DUAL REGULATOR HCAR-RELATED"/>
    <property type="match status" value="1"/>
</dbReference>
<name>A0ABW2AT00_9MICO</name>
<dbReference type="RefSeq" id="WP_377822628.1">
    <property type="nucleotide sequence ID" value="NZ_JBHSWJ010000002.1"/>
</dbReference>
<evidence type="ECO:0000256" key="1">
    <source>
        <dbReference type="ARBA" id="ARBA00009437"/>
    </source>
</evidence>
<dbReference type="InterPro" id="IPR000847">
    <property type="entry name" value="LysR_HTH_N"/>
</dbReference>
<dbReference type="InterPro" id="IPR036390">
    <property type="entry name" value="WH_DNA-bd_sf"/>
</dbReference>
<comment type="similarity">
    <text evidence="1">Belongs to the LysR transcriptional regulatory family.</text>
</comment>
<dbReference type="InterPro" id="IPR005119">
    <property type="entry name" value="LysR_subst-bd"/>
</dbReference>
<evidence type="ECO:0000259" key="5">
    <source>
        <dbReference type="PROSITE" id="PS50931"/>
    </source>
</evidence>
<sequence length="310" mass="33807">MELRQLRYFVRTAELESITKAAESLHTSQPSMSRQLAALSREVGAALLQRSSTGVSLTSAGREFWHGAEAILRLIDELPGRARQAAVGTVSVRVGIPSGLPKAWFADAIDQLKVAEPHIALALTEATTDRQRLQLQHGELDIALIHVPAPEAAHRELLTQPYGVAVPPSSPLATADSVTLDVLSDGRWLTHSAPGRADDTHLRETADAHGITVDWELYSFTESLALVAAATDVAGAVLTRESSVSRLRGWAWIPLRDMDISGRRLAVRTWAAWRSPFSPAAQVVLRTLSKTVFDQSDADRPYRPATRTHL</sequence>
<keyword evidence="3" id="KW-0238">DNA-binding</keyword>
<dbReference type="PRINTS" id="PR00039">
    <property type="entry name" value="HTHLYSR"/>
</dbReference>
<protein>
    <submittedName>
        <fullName evidence="6">LysR family transcriptional regulator</fullName>
    </submittedName>
</protein>
<evidence type="ECO:0000256" key="2">
    <source>
        <dbReference type="ARBA" id="ARBA00023015"/>
    </source>
</evidence>
<dbReference type="Pfam" id="PF03466">
    <property type="entry name" value="LysR_substrate"/>
    <property type="match status" value="1"/>
</dbReference>
<comment type="caution">
    <text evidence="6">The sequence shown here is derived from an EMBL/GenBank/DDBJ whole genome shotgun (WGS) entry which is preliminary data.</text>
</comment>
<dbReference type="SUPFAM" id="SSF53850">
    <property type="entry name" value="Periplasmic binding protein-like II"/>
    <property type="match status" value="1"/>
</dbReference>
<dbReference type="Gene3D" id="3.40.190.290">
    <property type="match status" value="1"/>
</dbReference>
<keyword evidence="4" id="KW-0804">Transcription</keyword>
<dbReference type="PANTHER" id="PTHR30346:SF17">
    <property type="entry name" value="LYSR FAMILY TRANSCRIPTIONAL REGULATOR"/>
    <property type="match status" value="1"/>
</dbReference>
<accession>A0ABW2AT00</accession>
<gene>
    <name evidence="6" type="ORF">ACFQBT_10755</name>
</gene>
<dbReference type="Gene3D" id="1.10.10.10">
    <property type="entry name" value="Winged helix-like DNA-binding domain superfamily/Winged helix DNA-binding domain"/>
    <property type="match status" value="1"/>
</dbReference>
<dbReference type="EMBL" id="JBHSWJ010000002">
    <property type="protein sequence ID" value="MFC6714266.1"/>
    <property type="molecule type" value="Genomic_DNA"/>
</dbReference>
<keyword evidence="2" id="KW-0805">Transcription regulation</keyword>